<name>A0A9Q4C516_9EURY</name>
<dbReference type="Gene3D" id="2.60.120.1140">
    <property type="entry name" value="Protein of unknown function DUF192"/>
    <property type="match status" value="1"/>
</dbReference>
<dbReference type="Pfam" id="PF02643">
    <property type="entry name" value="DUF192"/>
    <property type="match status" value="1"/>
</dbReference>
<organism evidence="1 2">
    <name type="scientific">Halorutilus salinus</name>
    <dbReference type="NCBI Taxonomy" id="2487751"/>
    <lineage>
        <taxon>Archaea</taxon>
        <taxon>Methanobacteriati</taxon>
        <taxon>Methanobacteriota</taxon>
        <taxon>Stenosarchaea group</taxon>
        <taxon>Halobacteria</taxon>
        <taxon>Halorutilales</taxon>
        <taxon>Halorutilaceae</taxon>
        <taxon>Halorutilus</taxon>
    </lineage>
</organism>
<dbReference type="EMBL" id="RKLV01000003">
    <property type="protein sequence ID" value="MCX2818431.1"/>
    <property type="molecule type" value="Genomic_DNA"/>
</dbReference>
<evidence type="ECO:0000313" key="1">
    <source>
        <dbReference type="EMBL" id="MCX2818431.1"/>
    </source>
</evidence>
<proteinExistence type="predicted"/>
<dbReference type="PANTHER" id="PTHR37953:SF1">
    <property type="entry name" value="UPF0127 PROTEIN MJ1496"/>
    <property type="match status" value="1"/>
</dbReference>
<dbReference type="InterPro" id="IPR003795">
    <property type="entry name" value="DUF192"/>
</dbReference>
<gene>
    <name evidence="1" type="ORF">EGH25_03570</name>
</gene>
<accession>A0A9Q4C516</accession>
<evidence type="ECO:0000313" key="2">
    <source>
        <dbReference type="Proteomes" id="UP001149411"/>
    </source>
</evidence>
<dbReference type="RefSeq" id="WP_266086274.1">
    <property type="nucleotide sequence ID" value="NZ_RKLV01000003.1"/>
</dbReference>
<dbReference type="InterPro" id="IPR038695">
    <property type="entry name" value="Saro_0823-like_sf"/>
</dbReference>
<dbReference type="Proteomes" id="UP001149411">
    <property type="component" value="Unassembled WGS sequence"/>
</dbReference>
<protein>
    <submittedName>
        <fullName evidence="1">DUF192 domain-containing protein</fullName>
    </submittedName>
</protein>
<sequence>MTPDEYDSVRVGDEVIADDVEVADGFVSRAVGLMFCSPVDDGYALVFEFGSERRVGLHTVFVRFPIDAVFLDADDRVVSVRRLRPWLGYAAEPASTVVELPAGGADGVEEGDVLVFDQV</sequence>
<reference evidence="1" key="1">
    <citation type="submission" date="2022-09" db="EMBL/GenBank/DDBJ databases">
        <title>Haloadaptaus new haloarchaeum isolated from saline soil.</title>
        <authorList>
            <person name="Duran-Viseras A."/>
            <person name="Sanchez-Porro C."/>
            <person name="Ventosa A."/>
        </authorList>
    </citation>
    <scope>NUCLEOTIDE SEQUENCE</scope>
    <source>
        <strain evidence="1">F3-133</strain>
    </source>
</reference>
<dbReference type="PANTHER" id="PTHR37953">
    <property type="entry name" value="UPF0127 PROTEIN MJ1496"/>
    <property type="match status" value="1"/>
</dbReference>
<comment type="caution">
    <text evidence="1">The sequence shown here is derived from an EMBL/GenBank/DDBJ whole genome shotgun (WGS) entry which is preliminary data.</text>
</comment>
<dbReference type="AlphaFoldDB" id="A0A9Q4C516"/>
<keyword evidence="2" id="KW-1185">Reference proteome</keyword>